<keyword evidence="4 6" id="KW-0548">Nucleotidyltransferase</keyword>
<evidence type="ECO:0000256" key="2">
    <source>
        <dbReference type="ARBA" id="ARBA00022676"/>
    </source>
</evidence>
<dbReference type="GO" id="GO:0016779">
    <property type="term" value="F:nucleotidyltransferase activity"/>
    <property type="evidence" value="ECO:0007669"/>
    <property type="project" value="UniProtKB-UniRule"/>
</dbReference>
<evidence type="ECO:0000313" key="10">
    <source>
        <dbReference type="Proteomes" id="UP000298170"/>
    </source>
</evidence>
<evidence type="ECO:0000256" key="1">
    <source>
        <dbReference type="ARBA" id="ARBA00022649"/>
    </source>
</evidence>
<comment type="similarity">
    <text evidence="6">Belongs to the DarT ADP-ribosyltransferase family.</text>
</comment>
<dbReference type="AlphaFoldDB" id="A0A4R9AFE3"/>
<protein>
    <submittedName>
        <fullName evidence="9">DUF4433 domain-containing protein</fullName>
    </submittedName>
</protein>
<keyword evidence="1 6" id="KW-1277">Toxin-antitoxin system</keyword>
<evidence type="ECO:0000256" key="5">
    <source>
        <dbReference type="ARBA" id="ARBA00023125"/>
    </source>
</evidence>
<comment type="catalytic activity">
    <reaction evidence="6">
        <text>a thymidine in DNA + NAD(+) = an N-(ADP-alpha-D-ribosyl)-thymidine in DNA + nicotinamide + H(+)</text>
        <dbReference type="Rhea" id="RHEA:71651"/>
        <dbReference type="Rhea" id="RHEA-COMP:13556"/>
        <dbReference type="Rhea" id="RHEA-COMP:18051"/>
        <dbReference type="ChEBI" id="CHEBI:15378"/>
        <dbReference type="ChEBI" id="CHEBI:17154"/>
        <dbReference type="ChEBI" id="CHEBI:57540"/>
        <dbReference type="ChEBI" id="CHEBI:137386"/>
        <dbReference type="ChEBI" id="CHEBI:191199"/>
    </reaction>
</comment>
<dbReference type="GO" id="GO:0003677">
    <property type="term" value="F:DNA binding"/>
    <property type="evidence" value="ECO:0007669"/>
    <property type="project" value="UniProtKB-UniRule"/>
</dbReference>
<feature type="binding site" evidence="6">
    <location>
        <position position="152"/>
    </location>
    <ligand>
        <name>NAD(+)</name>
        <dbReference type="ChEBI" id="CHEBI:57540"/>
    </ligand>
</feature>
<feature type="region of interest" description="Disordered" evidence="7">
    <location>
        <begin position="1"/>
        <end position="24"/>
    </location>
</feature>
<dbReference type="Proteomes" id="UP000298170">
    <property type="component" value="Unassembled WGS sequence"/>
</dbReference>
<evidence type="ECO:0000256" key="6">
    <source>
        <dbReference type="PROSITE-ProRule" id="PRU01362"/>
    </source>
</evidence>
<name>A0A4R9AFE3_9MICO</name>
<gene>
    <name evidence="9" type="ORF">E3T39_11345</name>
</gene>
<dbReference type="Pfam" id="PF14487">
    <property type="entry name" value="DarT"/>
    <property type="match status" value="1"/>
</dbReference>
<comment type="caution">
    <text evidence="6">Lacks conserved residue(s) required for the propagation of feature annotation.</text>
</comment>
<evidence type="ECO:0000256" key="3">
    <source>
        <dbReference type="ARBA" id="ARBA00022679"/>
    </source>
</evidence>
<organism evidence="9 10">
    <name type="scientific">Cryobacterium suzukii</name>
    <dbReference type="NCBI Taxonomy" id="1259198"/>
    <lineage>
        <taxon>Bacteria</taxon>
        <taxon>Bacillati</taxon>
        <taxon>Actinomycetota</taxon>
        <taxon>Actinomycetes</taxon>
        <taxon>Micrococcales</taxon>
        <taxon>Microbacteriaceae</taxon>
        <taxon>Cryobacterium</taxon>
    </lineage>
</organism>
<dbReference type="OrthoDB" id="9813972at2"/>
<feature type="binding site" evidence="6">
    <location>
        <begin position="111"/>
        <end position="113"/>
    </location>
    <ligand>
        <name>NAD(+)</name>
        <dbReference type="ChEBI" id="CHEBI:57540"/>
    </ligand>
</feature>
<reference evidence="9 10" key="1">
    <citation type="submission" date="2019-03" db="EMBL/GenBank/DDBJ databases">
        <title>Genomics of glacier-inhabiting Cryobacterium strains.</title>
        <authorList>
            <person name="Liu Q."/>
            <person name="Xin Y.-H."/>
        </authorList>
    </citation>
    <scope>NUCLEOTIDE SEQUENCE [LARGE SCALE GENOMIC DNA]</scope>
    <source>
        <strain evidence="9 10">Sr39</strain>
    </source>
</reference>
<sequence length="317" mass="35883">MVEFRDAPQSGSPLPQPRSMTPPDKVWVTGGGERYHADRSCRSLLEGRGKAVENGFVSRMGRWLALYAAQRQEREPCRTCYVPRFGLAPSLVETRVPAATRLRVDDLPIYHLTHVRNLPAIVQDKQLFADANLEWHARPLVDISSEATRTVRRAKQVNDPSSFVADFVPFSLTRESGILRSIIGRRPDPRLGRTANLLVVNDFVRFVSSIHQLKEWRREASADYAPTFILAQGDGAHSDTRFGGRVLEFVERGRHAAALSVEAERLRQAELLVRDRFPFRRIQSIEVQNETTRRCVLGVLAPLSDPPEVVLSRFDRP</sequence>
<evidence type="ECO:0000259" key="8">
    <source>
        <dbReference type="PROSITE" id="PS52018"/>
    </source>
</evidence>
<evidence type="ECO:0000313" key="9">
    <source>
        <dbReference type="EMBL" id="TFD58949.1"/>
    </source>
</evidence>
<accession>A0A4R9AFE3</accession>
<dbReference type="PROSITE" id="PS52018">
    <property type="entry name" value="DART"/>
    <property type="match status" value="1"/>
</dbReference>
<comment type="caution">
    <text evidence="9">The sequence shown here is derived from an EMBL/GenBank/DDBJ whole genome shotgun (WGS) entry which is preliminary data.</text>
</comment>
<dbReference type="RefSeq" id="WP_134515337.1">
    <property type="nucleotide sequence ID" value="NZ_SOHJ01000011.1"/>
</dbReference>
<proteinExistence type="inferred from homology"/>
<keyword evidence="3 6" id="KW-0808">Transferase</keyword>
<feature type="domain" description="DarT" evidence="8">
    <location>
        <begin position="107"/>
        <end position="315"/>
    </location>
</feature>
<keyword evidence="2 6" id="KW-0328">Glycosyltransferase</keyword>
<evidence type="ECO:0000256" key="4">
    <source>
        <dbReference type="ARBA" id="ARBA00022695"/>
    </source>
</evidence>
<feature type="active site" evidence="6">
    <location>
        <position position="270"/>
    </location>
</feature>
<dbReference type="EMBL" id="SOHJ01000011">
    <property type="protein sequence ID" value="TFD58949.1"/>
    <property type="molecule type" value="Genomic_DNA"/>
</dbReference>
<evidence type="ECO:0000256" key="7">
    <source>
        <dbReference type="SAM" id="MobiDB-lite"/>
    </source>
</evidence>
<keyword evidence="5 6" id="KW-0238">DNA-binding</keyword>
<dbReference type="GO" id="GO:0016757">
    <property type="term" value="F:glycosyltransferase activity"/>
    <property type="evidence" value="ECO:0007669"/>
    <property type="project" value="UniProtKB-UniRule"/>
</dbReference>
<keyword evidence="10" id="KW-1185">Reference proteome</keyword>
<dbReference type="InterPro" id="IPR029494">
    <property type="entry name" value="DarT"/>
</dbReference>
<feature type="active site" description="Proton acceptor" evidence="6">
    <location>
        <position position="152"/>
    </location>
</feature>